<proteinExistence type="predicted"/>
<comment type="caution">
    <text evidence="6">The sequence shown here is derived from an EMBL/GenBank/DDBJ whole genome shotgun (WGS) entry which is preliminary data.</text>
</comment>
<evidence type="ECO:0000256" key="3">
    <source>
        <dbReference type="ARBA" id="ARBA00023163"/>
    </source>
</evidence>
<keyword evidence="7" id="KW-1185">Reference proteome</keyword>
<dbReference type="InterPro" id="IPR050109">
    <property type="entry name" value="HTH-type_TetR-like_transc_reg"/>
</dbReference>
<protein>
    <submittedName>
        <fullName evidence="6">TetR family transcriptional regulator C-terminal domain-containing protein</fullName>
    </submittedName>
</protein>
<name>A0ABP9K265_9NOCA</name>
<dbReference type="InterPro" id="IPR001647">
    <property type="entry name" value="HTH_TetR"/>
</dbReference>
<keyword evidence="1" id="KW-0805">Transcription regulation</keyword>
<evidence type="ECO:0000256" key="2">
    <source>
        <dbReference type="ARBA" id="ARBA00023125"/>
    </source>
</evidence>
<gene>
    <name evidence="6" type="ORF">GCM10023318_19140</name>
</gene>
<evidence type="ECO:0000256" key="4">
    <source>
        <dbReference type="PROSITE-ProRule" id="PRU00335"/>
    </source>
</evidence>
<evidence type="ECO:0000256" key="1">
    <source>
        <dbReference type="ARBA" id="ARBA00023015"/>
    </source>
</evidence>
<dbReference type="EMBL" id="BAABJM010000002">
    <property type="protein sequence ID" value="GAA5049772.1"/>
    <property type="molecule type" value="Genomic_DNA"/>
</dbReference>
<evidence type="ECO:0000259" key="5">
    <source>
        <dbReference type="PROSITE" id="PS50977"/>
    </source>
</evidence>
<dbReference type="PANTHER" id="PTHR30055:SF234">
    <property type="entry name" value="HTH-TYPE TRANSCRIPTIONAL REGULATOR BETI"/>
    <property type="match status" value="1"/>
</dbReference>
<sequence>MRYVRIIKPSAFDGMREVAGLVPRLVDHEVRRRQITDAARRVIVGGGLDAVTFQSVAAEAGFSVRLVQYYFGTKREFLLATHRSVMADAGARFARRWAELGEQAAPRAALRALFEELLPLDEQRREEEIVLGAFNTAAIAGQGISSEETLAAPRALLMLIGEQLKRANATSVELDAQLMVAALGGLAQGVLSGYADPGRAVELAEHILDRVLGPEIGDNGGGAD</sequence>
<dbReference type="InterPro" id="IPR009057">
    <property type="entry name" value="Homeodomain-like_sf"/>
</dbReference>
<dbReference type="InterPro" id="IPR036271">
    <property type="entry name" value="Tet_transcr_reg_TetR-rel_C_sf"/>
</dbReference>
<dbReference type="SUPFAM" id="SSF48498">
    <property type="entry name" value="Tetracyclin repressor-like, C-terminal domain"/>
    <property type="match status" value="1"/>
</dbReference>
<accession>A0ABP9K265</accession>
<organism evidence="6 7">
    <name type="scientific">Nocardia callitridis</name>
    <dbReference type="NCBI Taxonomy" id="648753"/>
    <lineage>
        <taxon>Bacteria</taxon>
        <taxon>Bacillati</taxon>
        <taxon>Actinomycetota</taxon>
        <taxon>Actinomycetes</taxon>
        <taxon>Mycobacteriales</taxon>
        <taxon>Nocardiaceae</taxon>
        <taxon>Nocardia</taxon>
    </lineage>
</organism>
<evidence type="ECO:0000313" key="6">
    <source>
        <dbReference type="EMBL" id="GAA5049772.1"/>
    </source>
</evidence>
<keyword evidence="3" id="KW-0804">Transcription</keyword>
<dbReference type="PANTHER" id="PTHR30055">
    <property type="entry name" value="HTH-TYPE TRANSCRIPTIONAL REGULATOR RUTR"/>
    <property type="match status" value="1"/>
</dbReference>
<dbReference type="SUPFAM" id="SSF46689">
    <property type="entry name" value="Homeodomain-like"/>
    <property type="match status" value="1"/>
</dbReference>
<feature type="DNA-binding region" description="H-T-H motif" evidence="4">
    <location>
        <begin position="52"/>
        <end position="71"/>
    </location>
</feature>
<dbReference type="Pfam" id="PF00440">
    <property type="entry name" value="TetR_N"/>
    <property type="match status" value="1"/>
</dbReference>
<reference evidence="7" key="1">
    <citation type="journal article" date="2019" name="Int. J. Syst. Evol. Microbiol.">
        <title>The Global Catalogue of Microorganisms (GCM) 10K type strain sequencing project: providing services to taxonomists for standard genome sequencing and annotation.</title>
        <authorList>
            <consortium name="The Broad Institute Genomics Platform"/>
            <consortium name="The Broad Institute Genome Sequencing Center for Infectious Disease"/>
            <person name="Wu L."/>
            <person name="Ma J."/>
        </authorList>
    </citation>
    <scope>NUCLEOTIDE SEQUENCE [LARGE SCALE GENOMIC DNA]</scope>
    <source>
        <strain evidence="7">JCM 18298</strain>
    </source>
</reference>
<feature type="domain" description="HTH tetR-type" evidence="5">
    <location>
        <begin position="29"/>
        <end position="89"/>
    </location>
</feature>
<keyword evidence="2 4" id="KW-0238">DNA-binding</keyword>
<evidence type="ECO:0000313" key="7">
    <source>
        <dbReference type="Proteomes" id="UP001500603"/>
    </source>
</evidence>
<dbReference type="Gene3D" id="1.10.357.10">
    <property type="entry name" value="Tetracycline Repressor, domain 2"/>
    <property type="match status" value="1"/>
</dbReference>
<dbReference type="Proteomes" id="UP001500603">
    <property type="component" value="Unassembled WGS sequence"/>
</dbReference>
<dbReference type="PROSITE" id="PS50977">
    <property type="entry name" value="HTH_TETR_2"/>
    <property type="match status" value="1"/>
</dbReference>